<proteinExistence type="predicted"/>
<evidence type="ECO:0000313" key="4">
    <source>
        <dbReference type="Proteomes" id="UP000264605"/>
    </source>
</evidence>
<reference evidence="3 4" key="1">
    <citation type="submission" date="2018-08" db="EMBL/GenBank/DDBJ databases">
        <title>Draft genome sequence of Pseudoalteromonas donghaensis HJ51.</title>
        <authorList>
            <person name="Oh J."/>
            <person name="Roh D."/>
        </authorList>
    </citation>
    <scope>NUCLEOTIDE SEQUENCE [LARGE SCALE GENOMIC DNA]</scope>
    <source>
        <strain evidence="3 4">HJ51</strain>
    </source>
</reference>
<protein>
    <submittedName>
        <fullName evidence="3">Polymer-forming cytoskeletal protein</fullName>
    </submittedName>
</protein>
<keyword evidence="1" id="KW-0472">Membrane</keyword>
<feature type="domain" description="DUF7305" evidence="2">
    <location>
        <begin position="413"/>
        <end position="548"/>
    </location>
</feature>
<dbReference type="EMBL" id="CP032090">
    <property type="protein sequence ID" value="AXV66358.1"/>
    <property type="molecule type" value="Genomic_DNA"/>
</dbReference>
<organism evidence="3 4">
    <name type="scientific">Pseudoalteromonas lipolytica</name>
    <dbReference type="NCBI Taxonomy" id="570156"/>
    <lineage>
        <taxon>Bacteria</taxon>
        <taxon>Pseudomonadati</taxon>
        <taxon>Pseudomonadota</taxon>
        <taxon>Gammaproteobacteria</taxon>
        <taxon>Alteromonadales</taxon>
        <taxon>Pseudoalteromonadaceae</taxon>
        <taxon>Pseudoalteromonas</taxon>
    </lineage>
</organism>
<keyword evidence="1" id="KW-1133">Transmembrane helix</keyword>
<evidence type="ECO:0000313" key="3">
    <source>
        <dbReference type="EMBL" id="AXV66358.1"/>
    </source>
</evidence>
<dbReference type="KEGG" id="pdj:D0907_14250"/>
<feature type="transmembrane region" description="Helical" evidence="1">
    <location>
        <begin position="12"/>
        <end position="32"/>
    </location>
</feature>
<dbReference type="Pfam" id="PF23981">
    <property type="entry name" value="DUF7305"/>
    <property type="match status" value="1"/>
</dbReference>
<evidence type="ECO:0000259" key="2">
    <source>
        <dbReference type="Pfam" id="PF23981"/>
    </source>
</evidence>
<name>A0AAD0S270_9GAMM</name>
<sequence length="582" mass="61401">MVVAVFNKQHGFTLITVLILTSMASLVVLSSLRENIVQERLSGNFQKKLNSRLLAEKGVFEQAKLLQQTLNREGVLAVDDLINKTNLASGTGIIASDATFSATLTKNPDGELEIASLGQRFEGDAQSNLVARFGIQGAKGSSVFTNAMVGCKGVNLSGSGSIDSYDSSQGTYEETKSDDGDVSTIAGDSDVVLSGHSPIRGDVKASGVIYLNGSSPIIGNIHSNTGVYISPGSGLRVDGNVYTRGYYKHRGGRISGVVRANGDATMQWSTYIDNTQGETLDIMYGGTGDFKDTYNNQQDGVHYSNSKFNINPNVEPVTVADPTAPDYDPSNPDTNCDPLILPEKMTDIMAGITGYDSISVGPTQLFKFNTEQGFHSNGGSQIIVPTLADVFLFDKKIQNQSNGSHSKEYVFALDGLKMTSDGKMEVSGGDVILLIDGDFSMEGDTTLTIKKDSSLTVLLTGKVNIGAGAKVITEQEGLTTSGHPSLSFYSSFNGVNGVQFSGAANLYAAIYAPLTTVKLSGSGELFGSVRGAVITSSGGSGAHYDAGLLKVQNGGKPSTPARIVFLGWSYKTPPQSEPSPAQ</sequence>
<accession>A0AAD0S270</accession>
<dbReference type="Proteomes" id="UP000264605">
    <property type="component" value="Chromosome"/>
</dbReference>
<dbReference type="AlphaFoldDB" id="A0AAD0S270"/>
<gene>
    <name evidence="3" type="ORF">D0907_14250</name>
</gene>
<evidence type="ECO:0000256" key="1">
    <source>
        <dbReference type="SAM" id="Phobius"/>
    </source>
</evidence>
<dbReference type="InterPro" id="IPR055729">
    <property type="entry name" value="DUF7305"/>
</dbReference>
<keyword evidence="1" id="KW-0812">Transmembrane</keyword>